<keyword evidence="4" id="KW-1185">Reference proteome</keyword>
<dbReference type="CDD" id="cd00325">
    <property type="entry name" value="chitinase_GH19"/>
    <property type="match status" value="1"/>
</dbReference>
<evidence type="ECO:0000313" key="4">
    <source>
        <dbReference type="Proteomes" id="UP001605036"/>
    </source>
</evidence>
<dbReference type="EMBL" id="JBHFFA010000004">
    <property type="protein sequence ID" value="KAL2629488.1"/>
    <property type="molecule type" value="Genomic_DNA"/>
</dbReference>
<dbReference type="Pfam" id="PF00182">
    <property type="entry name" value="Glyco_hydro_19"/>
    <property type="match status" value="1"/>
</dbReference>
<dbReference type="PANTHER" id="PTHR22595">
    <property type="entry name" value="CHITINASE-RELATED"/>
    <property type="match status" value="1"/>
</dbReference>
<feature type="region of interest" description="Disordered" evidence="1">
    <location>
        <begin position="384"/>
        <end position="424"/>
    </location>
</feature>
<sequence length="445" mass="49913">MHTTKLATNPGTTTEFIINQINVGGNMNFVQHTPATELRVRECRLLLERVRKRSRIGVKMETKFSTAAWLVAVMAFVSCCNIVEGRHLLKSDDMVISDLPKPKTVEEIIPYESFNAFFPHRNDVLSKAQGFWTYESFIQAATMFKDFGTIGGEEIQKREIAAFMAHVARGTTCGWANAKDGPYAWGLCYYQELSPSSLYCKDDYNYPCVAGVSYHGRGAFPIYWNFNYGPVGKGLKVDLLNNPGLISSNSTLAWASAMWYWMTPQKPNPSPHSVMVGEWEPTADQKNGFIYPGFGVTTNILNGQIECGHGDDWRGQERISFYKTFGGILGVQDFGDNLDCEIVTFLSAFGELSRIGISCALPNEMRGQDLELTSIEPDEYCSSQIETPDQEPGAQVQQYRQECRQGQNKYHQRKSPVSNGDGSQRCFVQQQSQTMQKESFSHVSG</sequence>
<accession>A0ABD1YFJ1</accession>
<evidence type="ECO:0000259" key="2">
    <source>
        <dbReference type="Pfam" id="PF00182"/>
    </source>
</evidence>
<proteinExistence type="predicted"/>
<dbReference type="InterPro" id="IPR023346">
    <property type="entry name" value="Lysozyme-like_dom_sf"/>
</dbReference>
<dbReference type="InterPro" id="IPR000726">
    <property type="entry name" value="Glyco_hydro_19_cat"/>
</dbReference>
<dbReference type="PANTHER" id="PTHR22595:SF96">
    <property type="entry name" value="CHITINASE"/>
    <property type="match status" value="1"/>
</dbReference>
<reference evidence="3 4" key="1">
    <citation type="submission" date="2024-09" db="EMBL/GenBank/DDBJ databases">
        <title>Chromosome-scale assembly of Riccia fluitans.</title>
        <authorList>
            <person name="Paukszto L."/>
            <person name="Sawicki J."/>
            <person name="Karawczyk K."/>
            <person name="Piernik-Szablinska J."/>
            <person name="Szczecinska M."/>
            <person name="Mazdziarz M."/>
        </authorList>
    </citation>
    <scope>NUCLEOTIDE SEQUENCE [LARGE SCALE GENOMIC DNA]</scope>
    <source>
        <strain evidence="3">Rf_01</strain>
        <tissue evidence="3">Aerial parts of the thallus</tissue>
    </source>
</reference>
<dbReference type="Gene3D" id="1.10.530.10">
    <property type="match status" value="1"/>
</dbReference>
<dbReference type="Proteomes" id="UP001605036">
    <property type="component" value="Unassembled WGS sequence"/>
</dbReference>
<name>A0ABD1YFJ1_9MARC</name>
<feature type="compositionally biased region" description="Polar residues" evidence="1">
    <location>
        <begin position="395"/>
        <end position="424"/>
    </location>
</feature>
<protein>
    <recommendedName>
        <fullName evidence="2">Glycoside hydrolase family 19 catalytic domain-containing protein</fullName>
    </recommendedName>
</protein>
<organism evidence="3 4">
    <name type="scientific">Riccia fluitans</name>
    <dbReference type="NCBI Taxonomy" id="41844"/>
    <lineage>
        <taxon>Eukaryota</taxon>
        <taxon>Viridiplantae</taxon>
        <taxon>Streptophyta</taxon>
        <taxon>Embryophyta</taxon>
        <taxon>Marchantiophyta</taxon>
        <taxon>Marchantiopsida</taxon>
        <taxon>Marchantiidae</taxon>
        <taxon>Marchantiales</taxon>
        <taxon>Ricciaceae</taxon>
        <taxon>Riccia</taxon>
    </lineage>
</organism>
<comment type="caution">
    <text evidence="3">The sequence shown here is derived from an EMBL/GenBank/DDBJ whole genome shotgun (WGS) entry which is preliminary data.</text>
</comment>
<dbReference type="SUPFAM" id="SSF53955">
    <property type="entry name" value="Lysozyme-like"/>
    <property type="match status" value="1"/>
</dbReference>
<feature type="domain" description="Glycoside hydrolase family 19 catalytic" evidence="2">
    <location>
        <begin position="109"/>
        <end position="340"/>
    </location>
</feature>
<evidence type="ECO:0000256" key="1">
    <source>
        <dbReference type="SAM" id="MobiDB-lite"/>
    </source>
</evidence>
<dbReference type="AlphaFoldDB" id="A0ABD1YFJ1"/>
<gene>
    <name evidence="3" type="ORF">R1flu_014174</name>
</gene>
<evidence type="ECO:0000313" key="3">
    <source>
        <dbReference type="EMBL" id="KAL2629488.1"/>
    </source>
</evidence>
<dbReference type="Gene3D" id="3.30.20.10">
    <property type="entry name" value="Endochitinase, domain 2"/>
    <property type="match status" value="1"/>
</dbReference>